<dbReference type="Proteomes" id="UP000749559">
    <property type="component" value="Unassembled WGS sequence"/>
</dbReference>
<dbReference type="PANTHER" id="PTHR23053">
    <property type="entry name" value="DLEC1 DELETED IN LUNG AND ESOPHAGEAL CANCER 1"/>
    <property type="match status" value="1"/>
</dbReference>
<evidence type="ECO:0000256" key="4">
    <source>
        <dbReference type="ARBA" id="ARBA00023069"/>
    </source>
</evidence>
<dbReference type="Pfam" id="PF22544">
    <property type="entry name" value="HYDIN_VesB_CFA65-like_Ig"/>
    <property type="match status" value="5"/>
</dbReference>
<keyword evidence="4" id="KW-0969">Cilium</keyword>
<evidence type="ECO:0000313" key="9">
    <source>
        <dbReference type="EMBL" id="CAH1779299.1"/>
    </source>
</evidence>
<feature type="region of interest" description="Disordered" evidence="6">
    <location>
        <begin position="2583"/>
        <end position="2674"/>
    </location>
</feature>
<keyword evidence="3" id="KW-0963">Cytoplasm</keyword>
<dbReference type="InterPro" id="IPR053879">
    <property type="entry name" value="HYDIN_VesB_CFA65-like_Ig"/>
</dbReference>
<feature type="domain" description="HYDIN/VesB/CFA65-like Ig-like" evidence="8">
    <location>
        <begin position="798"/>
        <end position="895"/>
    </location>
</feature>
<feature type="domain" description="HYDIN/VesB/CFA65-like Ig-like" evidence="8">
    <location>
        <begin position="200"/>
        <end position="291"/>
    </location>
</feature>
<evidence type="ECO:0000256" key="2">
    <source>
        <dbReference type="ARBA" id="ARBA00004496"/>
    </source>
</evidence>
<feature type="region of interest" description="Disordered" evidence="6">
    <location>
        <begin position="4091"/>
        <end position="4110"/>
    </location>
</feature>
<dbReference type="Pfam" id="PF17213">
    <property type="entry name" value="Hydin_ADK"/>
    <property type="match status" value="1"/>
</dbReference>
<feature type="region of interest" description="Disordered" evidence="6">
    <location>
        <begin position="1606"/>
        <end position="1642"/>
    </location>
</feature>
<feature type="compositionally biased region" description="Basic and acidic residues" evidence="6">
    <location>
        <begin position="2663"/>
        <end position="2674"/>
    </location>
</feature>
<evidence type="ECO:0000256" key="6">
    <source>
        <dbReference type="SAM" id="MobiDB-lite"/>
    </source>
</evidence>
<feature type="compositionally biased region" description="Basic and acidic residues" evidence="6">
    <location>
        <begin position="2519"/>
        <end position="2533"/>
    </location>
</feature>
<feature type="domain" description="HYDIN/VesB/CFA65-like Ig-like" evidence="8">
    <location>
        <begin position="4442"/>
        <end position="4539"/>
    </location>
</feature>
<evidence type="ECO:0000256" key="5">
    <source>
        <dbReference type="ARBA" id="ARBA00023273"/>
    </source>
</evidence>
<feature type="domain" description="HYDIN/VesB/CFA65-like Ig-like" evidence="8">
    <location>
        <begin position="460"/>
        <end position="559"/>
    </location>
</feature>
<feature type="region of interest" description="Disordered" evidence="6">
    <location>
        <begin position="3875"/>
        <end position="3901"/>
    </location>
</feature>
<protein>
    <submittedName>
        <fullName evidence="9">Uncharacterized protein</fullName>
    </submittedName>
</protein>
<feature type="compositionally biased region" description="Basic and acidic residues" evidence="6">
    <location>
        <begin position="2410"/>
        <end position="2436"/>
    </location>
</feature>
<feature type="compositionally biased region" description="Polar residues" evidence="6">
    <location>
        <begin position="2810"/>
        <end position="2826"/>
    </location>
</feature>
<feature type="domain" description="HYDIN/VesB/CFA65-like Ig-like" evidence="8">
    <location>
        <begin position="4660"/>
        <end position="4756"/>
    </location>
</feature>
<name>A0A8J1XSX0_OWEFU</name>
<feature type="region of interest" description="Disordered" evidence="6">
    <location>
        <begin position="3333"/>
        <end position="3376"/>
    </location>
</feature>
<dbReference type="GO" id="GO:1904158">
    <property type="term" value="P:axonemal central apparatus assembly"/>
    <property type="evidence" value="ECO:0007669"/>
    <property type="project" value="TreeGrafter"/>
</dbReference>
<gene>
    <name evidence="9" type="ORF">OFUS_LOCUS6121</name>
</gene>
<reference evidence="9" key="1">
    <citation type="submission" date="2022-03" db="EMBL/GenBank/DDBJ databases">
        <authorList>
            <person name="Martin C."/>
        </authorList>
    </citation>
    <scope>NUCLEOTIDE SEQUENCE</scope>
</reference>
<feature type="region of interest" description="Disordered" evidence="6">
    <location>
        <begin position="1547"/>
        <end position="1583"/>
    </location>
</feature>
<keyword evidence="10" id="KW-1185">Reference proteome</keyword>
<dbReference type="GO" id="GO:0003341">
    <property type="term" value="P:cilium movement"/>
    <property type="evidence" value="ECO:0007669"/>
    <property type="project" value="TreeGrafter"/>
</dbReference>
<feature type="domain" description="Hydin adenylate kinase-like" evidence="7">
    <location>
        <begin position="2107"/>
        <end position="2312"/>
    </location>
</feature>
<sequence length="5258" mass="586512">MPLGPFGEVVGTTNSLAHLGAAANYESKVIAPRNPKLMKGDQEDVQMTPSVFMFQMSMDTEKKLANTHEMRLPKKIEFLDMADTTHQKFSQVSVDEPMFQPYPSEIYFQNYTPFETYEVPLLLRNSDKVPRLVKVTQADSPYFKIISPPNVGHKVGPGLPSVFKIQFVPEEKKDYIHELVVITEREKFIVPVKCIGARALLDFPDDINFAVCPVKHASTKTLLVRNVGNREAKFALTAEGEFTVSPENGILPENESMQVTVTFTPTYVGNHNEKLVLHYDTGEDIYIDLYGGAQDVNVRLDKNSLKIENTFLSMANQRTVTISNRSDVIAYFKWSQFATQLEEDSQRSRFCNNISQDESNERDRFLEECISDPSLRDKMSILSRTFQNRRKIVEDDKMTFSDDVIKIDPVEGEIWPNSNLEVTVIFKPDEAKTYTRTAYCDIVGRETRLPLRIKGDGIGPKVQFSFDSLDMGNIFISSSHAYEVVLANKGDIDAMFSLLPNNSVFGPRFSFNPSEGIVMPDGHQAIQVTFNSPILGDFSEDFYFQIDGSPEKLKLTFSGSVIGPTFQFDKPKLDFKMVSYGFISGLTCTLQNTSLVPMTFHLRVPGDGVNESIASNSDYGSTFSDTGSMLSPKEFTITPDHGSLEPQSSMRIIVELCSNSVKKYDLALVVDVDGVGDEVLQLPIVGRCIVPPITVITPLLDYGRCFLKHPYQQNVKLHNSSDLPAKYELLPQQIDSSTPILYNSPLAKGIIEPHLVLEVPLVITPQHLEELGVTAYFGIFGSSEAPLPVHLSCIGEGPVVHVMPLNLDWGQIPVLTEVSKTLLLSNESLIPAKFTSHMVRPNSVWNVEPRDGEIPPEETMELTVTANLDDCVRFQDKLQVNFLDSQARTIPVTAYGYGTTIVSDPPMDVYLNLGPHFSANPCKKTFLLTNKGRRHQQLVWTTDGFSMVRNKKDTVPVNMKDMRVRDAPPPQILKTPVFKLTPQRFDLPPGKSVTVELEGQVDMPQTVKERMLCHAIIGRAGGKELIKKVDISVEFISPLVEFSTKNLFFRVDKLPEDTLELQRRDLEMTNISSLPLSLRLQLKYPFSLVDQDGMATTNEMLVSMKEGDVRTVTIEFDPAYKSDAHIRTIDEVLNVTYDEHPHVDYIALRGEVYFPNLEFEKMDVHFGCILNDTEVTRYVNITNNSPMEVNYKWCFLVGDEPSTMFNRPQPEPTQVLDVEAEHDDIQPEEKVEIEIRDEEEADEGLGQDIKEDEVNGDHNMSDEEREKMDTEKIDSGDEEEKKEMLIMEPANEEKDIFAEDQDLSEQRIVISRASTAADPNRPGTAASKAPTTVNSVLQALMEPDPNQEPLGVEEVFDILPLYGTLKPGDTEQITLTFYGHADIWGLARALCEVEGGPTYELTLSGEASLVNYEFDCVDIDYGKQMFDQVAVAEVTLHNTGKVGFEFTALNMDPSMANKPMPGVPVMIPHTGYIEANASQTLTLKFLPGVPETFHKSFMVQVAHFEPDTINLYGEGVFPRISLDLPRIGDEEGHYTSLMKDVRESLANEKEGKECERCDQLPSALSSQRDTHRSDDVKSGSCLHQENLPSELDIQMEVERMIVKEFAEDQQQNSSRSDVFQTIPQTSESRKSSSKPKKKLKPKPRLPDYLLDFGYVVLGTVRTHIVRATNTGWYPASFSVDHEYLWNSGFNVELNRVRQLPGAPDHETVDFVISFDPRGANLGLGDTETIVPINIVGGPQACIKLRANVTMPDMEISSDTLDFGNVNCGECKVITVQLHNHKHVKCEWNSIAEQKDKKKVDKHTPMHLRRTQKKQTNKPNTFEMMPAFGTLMPGQRINVQVKFMPTEETFYEQRIPLRLSQSSQRIMLMARGQGLEPRLDFERNLVEFGPILPHSSGDEQEIVVKNPCDFPIEFYSLEFDKQYLEEEKILRLMRGFDEYNTVLLPPRATGDKLPSELVDYYEEQIKKFEEAEKARIEAEEAAEQARKEQEEQEAAAAAAAAAEGEDDETTTTDQQSSVPVITTVAPSRQASTEPIKDKEGKLDKSMEKLDEKSRDALKVEDEDKLKESSSSVGVGELEITPVSAAIARHLGIDLSPEGKAARNRRGIAVIVHGAPMSGKTNTAIMLAKRYEAALLSINSLVTEAISSGSTPAGLRARELCQEAARKKAEEMRLLESDEGDKKVAGGLSVEAVAAHTQGQGGGVSGISAAHSVAHSVVSNRKTSTVGEPKGKDKHGLKGAAAAAASTLDGASSQVPSSPPPLMAPIARRLSVSASVAGEEGLMSCVLPEDLLVDLLADRIMLNDCHKGVVFDGLDTLFSQNMPSTLNAILRALNNRKYIYMLSLKLDYNTLKEKEKKDEEEKERQAIEKEEAERRRLEEMSEDEYDALTDGQKAEVDQKRLAIKKARIKKEMEEKMERERRDREIWEAEQRRLEEEKASKKKGRNKGNDPKDKKPDKGKTGAAQSADRMGTSLTSRGGPKPHDSDHQVGKAPSAYGDRPESHATESSELHVGDGKKKKKEGSKEGKRPVSHDATKDIPLPPEEPQKPEISEEERLLMQRFRTFEVTQKEICDIADFWDRMTLTLKRPITPSAGSELDDAHLTSGRKMKGKDHGKDKHDKDNKDRKDKAGKDKQNEHDKKDKLDKEAAPSQADTLDPDQDVSECPMKGKAESRDRLDDGIGINHLQLNCADEAAPGIRAIETGTLPSVEEVLDGLGLGPRGPPIPPPAEFQVVPYPVKRHAPQAAAESGHYIFVASHPDDPNIAREEKPKESEQEEEKSATPDGKGRDDHTTPTRGKGKDKLKAESKKDKRQSSAGKSKNIGRRSSASVMSPPPGAQTPVSDGDALSTITDNVGVAIVDSNNPKLGTFRWIVPANGECVLKLRFVSEELGQFDQTLNFEIMGTRRRYQLFCRGVCAFPTISREPRIVFPHRKKNKKSDEIVHKKYILTDETFDFGPLLVGKPRDRYKEGRYPENMEKLVVHNTSPLEADISFCFLSDSKAETYLLEPSNLILKPGEEGELLIWAYPKTPGRYEDSIVCCIRENPEPIIFNISCDGVRPELELDKKVLHFDKVLLHRKDTKTIYLRNSTLLPVAWKISGLENLGEDFSVSNDSGIIEAKSEFGLNAHFRALKAVTTNKKAIRLEVSDVEGIMGLVQTETIQVHAEAYDVALDMSFPKGADGGIDFGVIRVMDETKQQCTLKNKGRYDIAYSFTFEPCEGCPQEICDLFSVLPNKGVLTPIDRPTPVQVIFKSSKETTVKEMPILKCQVIEPNIGGGETIASIPVKITVRSVFNKYNIFPINDINFGSLLVNSKKTRTFTIENKGEFDFKYTITKRERKEDKEIRARPPVKGDKRSKSRDGSSSGRSVARPRRADSIRQDIGQGNQSRLVVGMFTIFPAFGLILPNGHQTVTVDCITEQPGRCDEELSVDITDRDPADHPQGIPYRLIAEACIPAISTADIGAIFEEHRVVKNLSVWQHGHQIESGGIFGEDENRFIFNNVIVGMKAKARFKVSNSNKVPCDVVFSIKPLHAKHASKIMEVFEVEPTRAQITAHGHQYATVTFMPASMQTFTANFEAAIDGVPQNQAKTRNLSFEVSGEGNLPRITIQKPTVRNKKGQPLLLYKRTLLGRKEALPLTLTNDGTLPCKVDIDLVDPDDVYTLRPLEGTMAVMADPDALTGETSRLPHTASVIVNVGDTANFEVIYGPTASVRSQGNIRLSVVNNQYEDSIVQIVGEGYEDDITLDNIHSIATTADPENQEGNNADDDVAAAKSNHIRFGDCYINEPRTLTFTMTNHSKTDCVRFLWPEQPQIKFAPQVGHLHAECTKDMSITFKTDAPKSLEELSVPCKITKITFDKPNNEIADWDDRMRTVKWVDVTPPVPATADSSMKPTTPLSQPGYSSVPPRPAKKKVIETEPEPSFQEIAESARTLDLLVSANADFCKYKVKSEPVKFKDTLMFQTRVYEMNLTNKGNISMDFNWQVVMEDFTMARSVTFANELERPESRAGSTTPSSLSSDNMYVPFSIEPENGTILSGKKQSFTVKFSPLDVNDYEARLLCSIPNLEEGKQGPAIALKARSLLPYCHFELEASDYLTSARRNPEMRGPNGAPPGTTLDPNTRVIEFKSVGVHVKNTRKFFIVNPTNAPYTFTWMNDDEIDPKHPPMFKCLTPEGSIRRGKKQEILFEFTPTELGITESFWKFVIPEHNISIPFLLMGDAREPNIAMDRSHFNFKSLLIGHEAMETVHIVNTEDSPLYFTFAEDSTHAAAFTAHLTVEPMTGCVMPKSKTPINLFFTPTSDKEVNFNLICNIKKKILPLTLNVKAEGYSMECMVLCEDSQGNKVELSDRGFNELSFGEVEVNEKAVRNIFIVNSGKFNFDFDWTLNERSTRKDKMVTITPEKGGVMFGERTKCALAFCPPAKTALRGCELILKISNGPTYVINVNGTGVAPGVHFSFYSYNFGPCFIYRAGMPKHSKTLLVTNKDKKEISLDCLYVPTAQLHHDFEALVLPPGQTKEVELSFYPREAIKYQETITFEINGLSKQNIEITGMGTEMKIEVANPKQKMVNFGALRVGQTVKKAVPIVNNSPAPISFHLAITPTNTVLQEKGVMTLTPTTEMTLEPRGGMAKVEMIFSPKTRVPKFTEEIMLECAGMFQPLFAVTGCCHGIEINLDTDAIPFGAVVQKSSSTRKLVMNNTGDIGARFKWDIAKFKPDFSIMPVEGYISPGMEVPFEVMFHPQIVSQDIRNENLKCKIEGGKALKLTLTGMCTSIPPVKEIQHFSTHVRMKETRNLMVMNRTNMHWHLRPIVDGEFYTGPDTFDVDPQQSKPYELTYKPLVMTTEGKKHQGTVFFPLPDGTGYLFNVSGTSEAPRAVSKLVRDIPCKTNYSEILPVNNWLKKPQRFRIKFEMIRPDKLDSGTTLKGLDYIDVPGNSKRDFKIHFYAHKEGSTQFKTVFTNETTGEYQYFELTFKATKPGVISTIDLSTPVRQSIQHTLTLKNPLSYAVTFLASCNVVEVLMPNQLAVPAESEGNFNIEYLPLKVGETPGRLEFTCNDLGLYSYDLNLKATVAGPERGLYFRTCLGVPQTHVAKFLNFAKQKTDYVCKLDNTDFHVDKTVAAAPGSTSGTEVAVEAVYEPSRLGESRGTLTVQSAVGGEYTFPLFGTCIAPKPQGPFTVKAGGTTSITFRNVFPHTTAFTFQVDNPLFHVTKPAENIRSRKDHRVVVGYDGNDSGSKAAVMGKLVVSCPRSAGGQSNVQWVYYLKGVTLEKEK</sequence>
<feature type="compositionally biased region" description="Polar residues" evidence="6">
    <location>
        <begin position="1608"/>
        <end position="1626"/>
    </location>
</feature>
<feature type="compositionally biased region" description="Basic and acidic residues" evidence="6">
    <location>
        <begin position="2033"/>
        <end position="2063"/>
    </location>
</feature>
<evidence type="ECO:0000259" key="7">
    <source>
        <dbReference type="Pfam" id="PF17213"/>
    </source>
</evidence>
<dbReference type="InterPro" id="IPR033768">
    <property type="entry name" value="Hydin_ADK"/>
</dbReference>
<feature type="compositionally biased region" description="Basic and acidic residues" evidence="6">
    <location>
        <begin position="2541"/>
        <end position="2551"/>
    </location>
</feature>
<feature type="region of interest" description="Disordered" evidence="6">
    <location>
        <begin position="1238"/>
        <end position="1280"/>
    </location>
</feature>
<keyword evidence="5" id="KW-0966">Cell projection</keyword>
<dbReference type="Gene3D" id="2.60.40.10">
    <property type="entry name" value="Immunoglobulins"/>
    <property type="match status" value="22"/>
</dbReference>
<feature type="region of interest" description="Disordered" evidence="6">
    <location>
        <begin position="2410"/>
        <end position="2551"/>
    </location>
</feature>
<feature type="compositionally biased region" description="Polar residues" evidence="6">
    <location>
        <begin position="3879"/>
        <end position="3894"/>
    </location>
</feature>
<dbReference type="Gene3D" id="3.40.50.300">
    <property type="entry name" value="P-loop containing nucleotide triphosphate hydrolases"/>
    <property type="match status" value="1"/>
</dbReference>
<dbReference type="EMBL" id="CAIIXF020000003">
    <property type="protein sequence ID" value="CAH1779299.1"/>
    <property type="molecule type" value="Genomic_DNA"/>
</dbReference>
<feature type="compositionally biased region" description="Polar residues" evidence="6">
    <location>
        <begin position="2013"/>
        <end position="2031"/>
    </location>
</feature>
<feature type="region of interest" description="Disordered" evidence="6">
    <location>
        <begin position="2351"/>
        <end position="2389"/>
    </location>
</feature>
<feature type="compositionally biased region" description="Basic and acidic residues" evidence="6">
    <location>
        <begin position="2754"/>
        <end position="2809"/>
    </location>
</feature>
<feature type="compositionally biased region" description="Basic and acidic residues" evidence="6">
    <location>
        <begin position="1547"/>
        <end position="1558"/>
    </location>
</feature>
<feature type="compositionally biased region" description="Basic and acidic residues" evidence="6">
    <location>
        <begin position="3333"/>
        <end position="3355"/>
    </location>
</feature>
<comment type="caution">
    <text evidence="9">The sequence shown here is derived from an EMBL/GenBank/DDBJ whole genome shotgun (WGS) entry which is preliminary data.</text>
</comment>
<dbReference type="SUPFAM" id="SSF49354">
    <property type="entry name" value="PapD-like"/>
    <property type="match status" value="1"/>
</dbReference>
<evidence type="ECO:0000256" key="3">
    <source>
        <dbReference type="ARBA" id="ARBA00022490"/>
    </source>
</evidence>
<feature type="region of interest" description="Disordered" evidence="6">
    <location>
        <begin position="2752"/>
        <end position="2842"/>
    </location>
</feature>
<feature type="compositionally biased region" description="Basic and acidic residues" evidence="6">
    <location>
        <begin position="2608"/>
        <end position="2644"/>
    </location>
</feature>
<dbReference type="InterPro" id="IPR033305">
    <property type="entry name" value="Hydin-like"/>
</dbReference>
<dbReference type="OrthoDB" id="442692at2759"/>
<dbReference type="InterPro" id="IPR008962">
    <property type="entry name" value="PapD-like_sf"/>
</dbReference>
<comment type="subcellular location">
    <subcellularLocation>
        <location evidence="1">Cell projection</location>
        <location evidence="1">Cilium</location>
    </subcellularLocation>
    <subcellularLocation>
        <location evidence="2">Cytoplasm</location>
    </subcellularLocation>
</comment>
<feature type="compositionally biased region" description="Basic and acidic residues" evidence="6">
    <location>
        <begin position="1568"/>
        <end position="1577"/>
    </location>
</feature>
<accession>A0A8J1XSX0</accession>
<feature type="region of interest" description="Disordered" evidence="6">
    <location>
        <begin position="2216"/>
        <end position="2237"/>
    </location>
</feature>
<feature type="compositionally biased region" description="Basic residues" evidence="6">
    <location>
        <begin position="1631"/>
        <end position="1642"/>
    </location>
</feature>
<dbReference type="InterPro" id="IPR027417">
    <property type="entry name" value="P-loop_NTPase"/>
</dbReference>
<feature type="compositionally biased region" description="Basic and acidic residues" evidence="6">
    <location>
        <begin position="1248"/>
        <end position="1280"/>
    </location>
</feature>
<evidence type="ECO:0000313" key="10">
    <source>
        <dbReference type="Proteomes" id="UP000749559"/>
    </source>
</evidence>
<proteinExistence type="predicted"/>
<dbReference type="InterPro" id="IPR013783">
    <property type="entry name" value="Ig-like_fold"/>
</dbReference>
<feature type="compositionally biased region" description="Basic and acidic residues" evidence="6">
    <location>
        <begin position="1976"/>
        <end position="1988"/>
    </location>
</feature>
<evidence type="ECO:0000256" key="1">
    <source>
        <dbReference type="ARBA" id="ARBA00004138"/>
    </source>
</evidence>
<feature type="compositionally biased region" description="Basic and acidic residues" evidence="6">
    <location>
        <begin position="2444"/>
        <end position="2457"/>
    </location>
</feature>
<dbReference type="GO" id="GO:0005930">
    <property type="term" value="C:axoneme"/>
    <property type="evidence" value="ECO:0007669"/>
    <property type="project" value="TreeGrafter"/>
</dbReference>
<feature type="region of interest" description="Disordered" evidence="6">
    <location>
        <begin position="1976"/>
        <end position="2063"/>
    </location>
</feature>
<dbReference type="NCBIfam" id="NF012200">
    <property type="entry name" value="choice_anch_D"/>
    <property type="match status" value="1"/>
</dbReference>
<dbReference type="PANTHER" id="PTHR23053:SF0">
    <property type="entry name" value="HYDROCEPHALUS-INDUCING PROTEIN HOMOLOG"/>
    <property type="match status" value="1"/>
</dbReference>
<evidence type="ECO:0000259" key="8">
    <source>
        <dbReference type="Pfam" id="PF22544"/>
    </source>
</evidence>
<feature type="compositionally biased region" description="Basic and acidic residues" evidence="6">
    <location>
        <begin position="2351"/>
        <end position="2377"/>
    </location>
</feature>
<organism evidence="9 10">
    <name type="scientific">Owenia fusiformis</name>
    <name type="common">Polychaete worm</name>
    <dbReference type="NCBI Taxonomy" id="6347"/>
    <lineage>
        <taxon>Eukaryota</taxon>
        <taxon>Metazoa</taxon>
        <taxon>Spiralia</taxon>
        <taxon>Lophotrochozoa</taxon>
        <taxon>Annelida</taxon>
        <taxon>Polychaeta</taxon>
        <taxon>Sedentaria</taxon>
        <taxon>Canalipalpata</taxon>
        <taxon>Sabellida</taxon>
        <taxon>Oweniida</taxon>
        <taxon>Oweniidae</taxon>
        <taxon>Owenia</taxon>
    </lineage>
</organism>
<feature type="compositionally biased region" description="Basic and acidic residues" evidence="6">
    <location>
        <begin position="2495"/>
        <end position="2512"/>
    </location>
</feature>